<dbReference type="GO" id="GO:1901135">
    <property type="term" value="P:carbohydrate derivative metabolic process"/>
    <property type="evidence" value="ECO:0007669"/>
    <property type="project" value="InterPro"/>
</dbReference>
<evidence type="ECO:0000259" key="5">
    <source>
        <dbReference type="PROSITE" id="PS51464"/>
    </source>
</evidence>
<organism evidence="6 7">
    <name type="scientific">Marinobacterium aestuarii</name>
    <dbReference type="NCBI Taxonomy" id="1821621"/>
    <lineage>
        <taxon>Bacteria</taxon>
        <taxon>Pseudomonadati</taxon>
        <taxon>Pseudomonadota</taxon>
        <taxon>Gammaproteobacteria</taxon>
        <taxon>Oceanospirillales</taxon>
        <taxon>Oceanospirillaceae</taxon>
        <taxon>Marinobacterium</taxon>
    </lineage>
</organism>
<dbReference type="OrthoDB" id="257751at2"/>
<sequence length="286" mass="31507">MNTNSVNLLEQIRQRLDSLNKSEHKVATVILRDPQTATRLSITALAQASGVSEPTVNRFCRGFDNRGYPDFKIQLAQSLAVGMPYVSRSVEQDDSTEDYTDKIFSSTIAALDSARQGFDSALVTRAVDYLSQAKQVAFFGLGASGPVAMDAQHKFFRLNIPVMAYDDVLMQRMVAAGANTGDVVVVISYTGRTRELVDIARLARESGATVIGITSEGSQLAAECTLLLAVRSYEDTDIYMPMTSRIIQLTLLDVLATGVTLRRGVDFQRYLKKIKDSLMPTRYPQD</sequence>
<gene>
    <name evidence="6" type="ORF">A8C75_11105</name>
</gene>
<dbReference type="InterPro" id="IPR000281">
    <property type="entry name" value="HTH_RpiR"/>
</dbReference>
<dbReference type="InterPro" id="IPR036388">
    <property type="entry name" value="WH-like_DNA-bd_sf"/>
</dbReference>
<dbReference type="InterPro" id="IPR046348">
    <property type="entry name" value="SIS_dom_sf"/>
</dbReference>
<dbReference type="GO" id="GO:0097367">
    <property type="term" value="F:carbohydrate derivative binding"/>
    <property type="evidence" value="ECO:0007669"/>
    <property type="project" value="InterPro"/>
</dbReference>
<dbReference type="Gene3D" id="3.40.50.10490">
    <property type="entry name" value="Glucose-6-phosphate isomerase like protein, domain 1"/>
    <property type="match status" value="1"/>
</dbReference>
<feature type="domain" description="SIS" evidence="5">
    <location>
        <begin position="126"/>
        <end position="265"/>
    </location>
</feature>
<dbReference type="Pfam" id="PF01380">
    <property type="entry name" value="SIS"/>
    <property type="match status" value="1"/>
</dbReference>
<protein>
    <submittedName>
        <fullName evidence="6">Transcriptional regulator HexR</fullName>
    </submittedName>
</protein>
<dbReference type="EMBL" id="CP015839">
    <property type="protein sequence ID" value="ANG62978.1"/>
    <property type="molecule type" value="Genomic_DNA"/>
</dbReference>
<reference evidence="6 7" key="2">
    <citation type="journal article" date="2018" name="Int. J. Syst. Evol. Microbiol.">
        <title>Marinobacterium aestuarii sp. nov., a benzene-degrading marine bacterium isolated from estuary sediment.</title>
        <authorList>
            <person name="Bae S.S."/>
            <person name="Jung J."/>
            <person name="Chung D."/>
            <person name="Baek K."/>
        </authorList>
    </citation>
    <scope>NUCLEOTIDE SEQUENCE [LARGE SCALE GENOMIC DNA]</scope>
    <source>
        <strain evidence="6 7">ST58-10</strain>
    </source>
</reference>
<keyword evidence="2" id="KW-0238">DNA-binding</keyword>
<keyword evidence="7" id="KW-1185">Reference proteome</keyword>
<dbReference type="SUPFAM" id="SSF46689">
    <property type="entry name" value="Homeodomain-like"/>
    <property type="match status" value="1"/>
</dbReference>
<dbReference type="PANTHER" id="PTHR30514">
    <property type="entry name" value="GLUCOKINASE"/>
    <property type="match status" value="1"/>
</dbReference>
<dbReference type="FunFam" id="1.10.10.10:FF:000060">
    <property type="entry name" value="DNA-binding transcriptional regulator HexR"/>
    <property type="match status" value="1"/>
</dbReference>
<dbReference type="STRING" id="1821621.A8C75_11105"/>
<evidence type="ECO:0000256" key="1">
    <source>
        <dbReference type="ARBA" id="ARBA00023015"/>
    </source>
</evidence>
<dbReference type="InterPro" id="IPR035472">
    <property type="entry name" value="RpiR-like_SIS"/>
</dbReference>
<evidence type="ECO:0000313" key="7">
    <source>
        <dbReference type="Proteomes" id="UP000078070"/>
    </source>
</evidence>
<dbReference type="GO" id="GO:0003677">
    <property type="term" value="F:DNA binding"/>
    <property type="evidence" value="ECO:0007669"/>
    <property type="project" value="UniProtKB-KW"/>
</dbReference>
<dbReference type="InterPro" id="IPR047640">
    <property type="entry name" value="RpiR-like"/>
</dbReference>
<dbReference type="CDD" id="cd05013">
    <property type="entry name" value="SIS_RpiR"/>
    <property type="match status" value="1"/>
</dbReference>
<keyword evidence="1" id="KW-0805">Transcription regulation</keyword>
<feature type="domain" description="HTH rpiR-type" evidence="4">
    <location>
        <begin position="6"/>
        <end position="82"/>
    </location>
</feature>
<dbReference type="Proteomes" id="UP000078070">
    <property type="component" value="Chromosome"/>
</dbReference>
<dbReference type="PROSITE" id="PS51464">
    <property type="entry name" value="SIS"/>
    <property type="match status" value="1"/>
</dbReference>
<dbReference type="RefSeq" id="WP_067382053.1">
    <property type="nucleotide sequence ID" value="NZ_CP015839.1"/>
</dbReference>
<dbReference type="PANTHER" id="PTHR30514:SF1">
    <property type="entry name" value="HTH-TYPE TRANSCRIPTIONAL REGULATOR HEXR-RELATED"/>
    <property type="match status" value="1"/>
</dbReference>
<dbReference type="PROSITE" id="PS51071">
    <property type="entry name" value="HTH_RPIR"/>
    <property type="match status" value="1"/>
</dbReference>
<dbReference type="KEGG" id="mars:A8C75_11105"/>
<name>A0A1A9EZB1_9GAMM</name>
<dbReference type="AlphaFoldDB" id="A0A1A9EZB1"/>
<dbReference type="GO" id="GO:0003700">
    <property type="term" value="F:DNA-binding transcription factor activity"/>
    <property type="evidence" value="ECO:0007669"/>
    <property type="project" value="InterPro"/>
</dbReference>
<dbReference type="InterPro" id="IPR009057">
    <property type="entry name" value="Homeodomain-like_sf"/>
</dbReference>
<dbReference type="Gene3D" id="1.10.10.10">
    <property type="entry name" value="Winged helix-like DNA-binding domain superfamily/Winged helix DNA-binding domain"/>
    <property type="match status" value="1"/>
</dbReference>
<evidence type="ECO:0000259" key="4">
    <source>
        <dbReference type="PROSITE" id="PS51071"/>
    </source>
</evidence>
<accession>A0A1A9EZB1</accession>
<dbReference type="NCBIfam" id="NF008451">
    <property type="entry name" value="PRK11302.1"/>
    <property type="match status" value="1"/>
</dbReference>
<reference evidence="7" key="1">
    <citation type="submission" date="2016-05" db="EMBL/GenBank/DDBJ databases">
        <authorList>
            <person name="Baek K."/>
            <person name="Yang S.-J."/>
        </authorList>
    </citation>
    <scope>NUCLEOTIDE SEQUENCE [LARGE SCALE GENOMIC DNA]</scope>
    <source>
        <strain evidence="7">ST58-10</strain>
    </source>
</reference>
<evidence type="ECO:0000313" key="6">
    <source>
        <dbReference type="EMBL" id="ANG62978.1"/>
    </source>
</evidence>
<evidence type="ECO:0000256" key="2">
    <source>
        <dbReference type="ARBA" id="ARBA00023125"/>
    </source>
</evidence>
<dbReference type="Pfam" id="PF01418">
    <property type="entry name" value="HTH_6"/>
    <property type="match status" value="1"/>
</dbReference>
<proteinExistence type="predicted"/>
<evidence type="ECO:0000256" key="3">
    <source>
        <dbReference type="ARBA" id="ARBA00023163"/>
    </source>
</evidence>
<dbReference type="SUPFAM" id="SSF53697">
    <property type="entry name" value="SIS domain"/>
    <property type="match status" value="1"/>
</dbReference>
<keyword evidence="3" id="KW-0804">Transcription</keyword>
<dbReference type="InterPro" id="IPR001347">
    <property type="entry name" value="SIS_dom"/>
</dbReference>